<feature type="region of interest" description="Disordered" evidence="1">
    <location>
        <begin position="69"/>
        <end position="98"/>
    </location>
</feature>
<evidence type="ECO:0000313" key="4">
    <source>
        <dbReference type="Proteomes" id="UP000053660"/>
    </source>
</evidence>
<feature type="signal peptide" evidence="2">
    <location>
        <begin position="1"/>
        <end position="17"/>
    </location>
</feature>
<evidence type="ECO:0000256" key="1">
    <source>
        <dbReference type="SAM" id="MobiDB-lite"/>
    </source>
</evidence>
<evidence type="ECO:0000256" key="2">
    <source>
        <dbReference type="SAM" id="SignalP"/>
    </source>
</evidence>
<accession>A0A0B1SN90</accession>
<dbReference type="EMBL" id="KN567503">
    <property type="protein sequence ID" value="KHJ84625.1"/>
    <property type="molecule type" value="Genomic_DNA"/>
</dbReference>
<dbReference type="Proteomes" id="UP000053660">
    <property type="component" value="Unassembled WGS sequence"/>
</dbReference>
<evidence type="ECO:0000313" key="3">
    <source>
        <dbReference type="EMBL" id="KHJ84625.1"/>
    </source>
</evidence>
<protein>
    <submittedName>
        <fullName evidence="3">Uncharacterized protein</fullName>
    </submittedName>
</protein>
<reference evidence="3 4" key="1">
    <citation type="submission" date="2014-03" db="EMBL/GenBank/DDBJ databases">
        <title>Draft genome of the hookworm Oesophagostomum dentatum.</title>
        <authorList>
            <person name="Mitreva M."/>
        </authorList>
    </citation>
    <scope>NUCLEOTIDE SEQUENCE [LARGE SCALE GENOMIC DNA]</scope>
    <source>
        <strain evidence="3 4">OD-Hann</strain>
    </source>
</reference>
<name>A0A0B1SN90_OESDE</name>
<gene>
    <name evidence="3" type="ORF">OESDEN_15659</name>
</gene>
<feature type="compositionally biased region" description="Polar residues" evidence="1">
    <location>
        <begin position="82"/>
        <end position="91"/>
    </location>
</feature>
<organism evidence="3 4">
    <name type="scientific">Oesophagostomum dentatum</name>
    <name type="common">Nodular worm</name>
    <dbReference type="NCBI Taxonomy" id="61180"/>
    <lineage>
        <taxon>Eukaryota</taxon>
        <taxon>Metazoa</taxon>
        <taxon>Ecdysozoa</taxon>
        <taxon>Nematoda</taxon>
        <taxon>Chromadorea</taxon>
        <taxon>Rhabditida</taxon>
        <taxon>Rhabditina</taxon>
        <taxon>Rhabditomorpha</taxon>
        <taxon>Strongyloidea</taxon>
        <taxon>Strongylidae</taxon>
        <taxon>Oesophagostomum</taxon>
    </lineage>
</organism>
<keyword evidence="4" id="KW-1185">Reference proteome</keyword>
<feature type="non-terminal residue" evidence="3">
    <location>
        <position position="132"/>
    </location>
</feature>
<dbReference type="AlphaFoldDB" id="A0A0B1SN90"/>
<keyword evidence="2" id="KW-0732">Signal</keyword>
<feature type="chain" id="PRO_5002081652" evidence="2">
    <location>
        <begin position="18"/>
        <end position="132"/>
    </location>
</feature>
<proteinExistence type="predicted"/>
<sequence length="132" mass="14912">MSFLPLSLLCLPVLVAGVFPWYTTPFPQWEGFTLYRGHHWEDTSPWSALAAAEAERPVMETTMEGPYWGPFSTYAPPRRQSSENSGASNSGPRLDLVKGNGEQHRAINSLLLTGYFDYYNLGDRDYDIAFLE</sequence>